<feature type="active site" description="Acyl-ester intermediate" evidence="7">
    <location>
        <position position="79"/>
    </location>
</feature>
<keyword evidence="4" id="KW-0133">Cell shape</keyword>
<dbReference type="InterPro" id="IPR018044">
    <property type="entry name" value="Peptidase_S11"/>
</dbReference>
<evidence type="ECO:0000313" key="12">
    <source>
        <dbReference type="Proteomes" id="UP000178894"/>
    </source>
</evidence>
<dbReference type="Proteomes" id="UP000178894">
    <property type="component" value="Unassembled WGS sequence"/>
</dbReference>
<dbReference type="GO" id="GO:0071555">
    <property type="term" value="P:cell wall organization"/>
    <property type="evidence" value="ECO:0007669"/>
    <property type="project" value="UniProtKB-KW"/>
</dbReference>
<reference evidence="11 12" key="1">
    <citation type="journal article" date="2016" name="Nat. Commun.">
        <title>Thousands of microbial genomes shed light on interconnected biogeochemical processes in an aquifer system.</title>
        <authorList>
            <person name="Anantharaman K."/>
            <person name="Brown C.T."/>
            <person name="Hug L.A."/>
            <person name="Sharon I."/>
            <person name="Castelle C.J."/>
            <person name="Probst A.J."/>
            <person name="Thomas B.C."/>
            <person name="Singh A."/>
            <person name="Wilkins M.J."/>
            <person name="Karaoz U."/>
            <person name="Brodie E.L."/>
            <person name="Williams K.H."/>
            <person name="Hubbard S.S."/>
            <person name="Banfield J.F."/>
        </authorList>
    </citation>
    <scope>NUCLEOTIDE SEQUENCE [LARGE SCALE GENOMIC DNA]</scope>
</reference>
<evidence type="ECO:0000256" key="8">
    <source>
        <dbReference type="PIRSR" id="PIRSR618044-2"/>
    </source>
</evidence>
<evidence type="ECO:0000313" key="11">
    <source>
        <dbReference type="EMBL" id="OGF93292.1"/>
    </source>
</evidence>
<evidence type="ECO:0000256" key="9">
    <source>
        <dbReference type="RuleBase" id="RU004016"/>
    </source>
</evidence>
<dbReference type="SUPFAM" id="SSF56601">
    <property type="entry name" value="beta-lactamase/transpeptidase-like"/>
    <property type="match status" value="1"/>
</dbReference>
<dbReference type="InterPro" id="IPR012338">
    <property type="entry name" value="Beta-lactam/transpept-like"/>
</dbReference>
<organism evidence="11 12">
    <name type="scientific">Candidatus Giovannonibacteria bacterium RIFCSPLOWO2_12_FULL_44_15</name>
    <dbReference type="NCBI Taxonomy" id="1798364"/>
    <lineage>
        <taxon>Bacteria</taxon>
        <taxon>Candidatus Giovannoniibacteriota</taxon>
    </lineage>
</organism>
<feature type="binding site" evidence="8">
    <location>
        <position position="248"/>
    </location>
    <ligand>
        <name>substrate</name>
    </ligand>
</feature>
<evidence type="ECO:0000259" key="10">
    <source>
        <dbReference type="Pfam" id="PF00768"/>
    </source>
</evidence>
<evidence type="ECO:0000256" key="5">
    <source>
        <dbReference type="ARBA" id="ARBA00022984"/>
    </source>
</evidence>
<accession>A0A1F5XZM5</accession>
<dbReference type="PRINTS" id="PR00725">
    <property type="entry name" value="DADACBPTASE1"/>
</dbReference>
<keyword evidence="6" id="KW-0961">Cell wall biogenesis/degradation</keyword>
<name>A0A1F5XZM5_9BACT</name>
<feature type="active site" description="Proton acceptor" evidence="7">
    <location>
        <position position="82"/>
    </location>
</feature>
<evidence type="ECO:0000256" key="3">
    <source>
        <dbReference type="ARBA" id="ARBA00022801"/>
    </source>
</evidence>
<sequence>MKIISQISVAAIFILILLTFKVPGPHLAANPFLSLTERREEGKVFAIDNMEAKSAYVFDVLQNKVLYEKNSSEVFPLASLAKLMTVLLLEEKAPSGVFISVSEKAVGQPEGEGMRAGDKFKKENLEEFTLAASSNDGAWAMGEYLGGGNIEDFVSLMNERARELGMLSLNFLNPTGLDIVTASARLSGASGNAKDIASLLKYIYGKYPNILSRTREEEISIVSSAGKTITAVNTNEALGEIPQIIAGKTGYTLVAGGNFVFIFDAGFNHPIVVSILGSSEKGRFDDAKKIVGAVFKYYAK</sequence>
<gene>
    <name evidence="11" type="ORF">A3G54_02230</name>
</gene>
<evidence type="ECO:0000256" key="1">
    <source>
        <dbReference type="ARBA" id="ARBA00007164"/>
    </source>
</evidence>
<dbReference type="GO" id="GO:0008360">
    <property type="term" value="P:regulation of cell shape"/>
    <property type="evidence" value="ECO:0007669"/>
    <property type="project" value="UniProtKB-KW"/>
</dbReference>
<comment type="similarity">
    <text evidence="1 9">Belongs to the peptidase S11 family.</text>
</comment>
<keyword evidence="3" id="KW-0378">Hydrolase</keyword>
<evidence type="ECO:0000256" key="4">
    <source>
        <dbReference type="ARBA" id="ARBA00022960"/>
    </source>
</evidence>
<feature type="active site" evidence="7">
    <location>
        <position position="133"/>
    </location>
</feature>
<dbReference type="PANTHER" id="PTHR21581">
    <property type="entry name" value="D-ALANYL-D-ALANINE CARBOXYPEPTIDASE"/>
    <property type="match status" value="1"/>
</dbReference>
<feature type="domain" description="Peptidase S11 D-alanyl-D-alanine carboxypeptidase A N-terminal" evidence="10">
    <location>
        <begin position="48"/>
        <end position="261"/>
    </location>
</feature>
<comment type="caution">
    <text evidence="11">The sequence shown here is derived from an EMBL/GenBank/DDBJ whole genome shotgun (WGS) entry which is preliminary data.</text>
</comment>
<dbReference type="EMBL" id="MFIQ01000024">
    <property type="protein sequence ID" value="OGF93292.1"/>
    <property type="molecule type" value="Genomic_DNA"/>
</dbReference>
<evidence type="ECO:0000256" key="6">
    <source>
        <dbReference type="ARBA" id="ARBA00023316"/>
    </source>
</evidence>
<keyword evidence="5" id="KW-0573">Peptidoglycan synthesis</keyword>
<dbReference type="PANTHER" id="PTHR21581:SF6">
    <property type="entry name" value="TRAFFICKING PROTEIN PARTICLE COMPLEX SUBUNIT 12"/>
    <property type="match status" value="1"/>
</dbReference>
<evidence type="ECO:0000256" key="2">
    <source>
        <dbReference type="ARBA" id="ARBA00022729"/>
    </source>
</evidence>
<evidence type="ECO:0000256" key="7">
    <source>
        <dbReference type="PIRSR" id="PIRSR618044-1"/>
    </source>
</evidence>
<proteinExistence type="inferred from homology"/>
<dbReference type="GO" id="GO:0009002">
    <property type="term" value="F:serine-type D-Ala-D-Ala carboxypeptidase activity"/>
    <property type="evidence" value="ECO:0007669"/>
    <property type="project" value="InterPro"/>
</dbReference>
<protein>
    <recommendedName>
        <fullName evidence="10">Peptidase S11 D-alanyl-D-alanine carboxypeptidase A N-terminal domain-containing protein</fullName>
    </recommendedName>
</protein>
<dbReference type="Gene3D" id="3.40.710.10">
    <property type="entry name" value="DD-peptidase/beta-lactamase superfamily"/>
    <property type="match status" value="1"/>
</dbReference>
<dbReference type="GO" id="GO:0006508">
    <property type="term" value="P:proteolysis"/>
    <property type="evidence" value="ECO:0007669"/>
    <property type="project" value="InterPro"/>
</dbReference>
<dbReference type="AlphaFoldDB" id="A0A1F5XZM5"/>
<dbReference type="Pfam" id="PF00768">
    <property type="entry name" value="Peptidase_S11"/>
    <property type="match status" value="1"/>
</dbReference>
<keyword evidence="2" id="KW-0732">Signal</keyword>
<dbReference type="InterPro" id="IPR001967">
    <property type="entry name" value="Peptidase_S11_N"/>
</dbReference>
<dbReference type="GO" id="GO:0009252">
    <property type="term" value="P:peptidoglycan biosynthetic process"/>
    <property type="evidence" value="ECO:0007669"/>
    <property type="project" value="UniProtKB-KW"/>
</dbReference>
<dbReference type="STRING" id="1798364.A3G54_02230"/>